<dbReference type="KEGG" id="epa:110246453"/>
<dbReference type="Gene3D" id="1.10.10.60">
    <property type="entry name" value="Homeodomain-like"/>
    <property type="match status" value="1"/>
</dbReference>
<dbReference type="SUPFAM" id="SSF46689">
    <property type="entry name" value="Homeodomain-like"/>
    <property type="match status" value="1"/>
</dbReference>
<dbReference type="Proteomes" id="UP000887567">
    <property type="component" value="Unplaced"/>
</dbReference>
<dbReference type="PANTHER" id="PTHR46639:SF2">
    <property type="entry name" value="DIENCEPHALON_MESENCEPHALON HOMEOBOX PROTEIN 1"/>
    <property type="match status" value="1"/>
</dbReference>
<accession>A0A913XQ67</accession>
<keyword evidence="10" id="KW-1185">Reference proteome</keyword>
<dbReference type="GO" id="GO:0000981">
    <property type="term" value="F:DNA-binding transcription factor activity, RNA polymerase II-specific"/>
    <property type="evidence" value="ECO:0007669"/>
    <property type="project" value="InterPro"/>
</dbReference>
<dbReference type="RefSeq" id="XP_020908459.1">
    <property type="nucleotide sequence ID" value="XM_021052800.2"/>
</dbReference>
<dbReference type="SMART" id="SM00389">
    <property type="entry name" value="HOX"/>
    <property type="match status" value="1"/>
</dbReference>
<dbReference type="InterPro" id="IPR009057">
    <property type="entry name" value="Homeodomain-like_sf"/>
</dbReference>
<evidence type="ECO:0000313" key="10">
    <source>
        <dbReference type="Proteomes" id="UP000887567"/>
    </source>
</evidence>
<dbReference type="EnsemblMetazoa" id="XM_021052800.2">
    <property type="protein sequence ID" value="XP_020908459.1"/>
    <property type="gene ID" value="LOC110246453"/>
</dbReference>
<evidence type="ECO:0000259" key="8">
    <source>
        <dbReference type="PROSITE" id="PS50071"/>
    </source>
</evidence>
<sequence>MENRNGQQKPRQQVQNAPKTSNSSGFSIENILKGTRSERLAPTSSNDALILAEKMADIILKVADGRKIRRTRTTFNQFQLDTLERTFCRTHYPDVLLREQLALYTNLPESRIQVWFKNRRAKYRKAKESSPASSSSITDETDKETTEDSPALPDSTELSQSDNQYIVLDKANADFFRAAHGTPLRPTPIHSIGPMYGYPVSPYMDPRLIPNGRFTLDWPSMHSVIHY</sequence>
<reference evidence="9" key="1">
    <citation type="submission" date="2022-11" db="UniProtKB">
        <authorList>
            <consortium name="EnsemblMetazoa"/>
        </authorList>
    </citation>
    <scope>IDENTIFICATION</scope>
</reference>
<proteinExistence type="inferred from homology"/>
<comment type="similarity">
    <text evidence="1">Belongs to the paired homeobox family.</text>
</comment>
<keyword evidence="4 5" id="KW-0539">Nucleus</keyword>
<dbReference type="OrthoDB" id="6159439at2759"/>
<evidence type="ECO:0000256" key="3">
    <source>
        <dbReference type="ARBA" id="ARBA00023155"/>
    </source>
</evidence>
<feature type="domain" description="Homeobox" evidence="8">
    <location>
        <begin position="66"/>
        <end position="126"/>
    </location>
</feature>
<dbReference type="InterPro" id="IPR001356">
    <property type="entry name" value="HD"/>
</dbReference>
<dbReference type="InterPro" id="IPR052488">
    <property type="entry name" value="DMBX_homeobox"/>
</dbReference>
<dbReference type="Pfam" id="PF00046">
    <property type="entry name" value="Homeodomain"/>
    <property type="match status" value="1"/>
</dbReference>
<feature type="region of interest" description="Disordered" evidence="7">
    <location>
        <begin position="126"/>
        <end position="158"/>
    </location>
</feature>
<keyword evidence="3 5" id="KW-0371">Homeobox</keyword>
<dbReference type="InterPro" id="IPR017970">
    <property type="entry name" value="Homeobox_CS"/>
</dbReference>
<evidence type="ECO:0000256" key="5">
    <source>
        <dbReference type="PROSITE-ProRule" id="PRU00108"/>
    </source>
</evidence>
<evidence type="ECO:0000256" key="1">
    <source>
        <dbReference type="ARBA" id="ARBA00005733"/>
    </source>
</evidence>
<protein>
    <recommendedName>
        <fullName evidence="8">Homeobox domain-containing protein</fullName>
    </recommendedName>
</protein>
<dbReference type="CDD" id="cd00086">
    <property type="entry name" value="homeodomain"/>
    <property type="match status" value="1"/>
</dbReference>
<dbReference type="GO" id="GO:0000977">
    <property type="term" value="F:RNA polymerase II transcription regulatory region sequence-specific DNA binding"/>
    <property type="evidence" value="ECO:0007669"/>
    <property type="project" value="TreeGrafter"/>
</dbReference>
<dbReference type="FunFam" id="1.10.10.60:FF:000551">
    <property type="entry name" value="Predicted protein"/>
    <property type="match status" value="1"/>
</dbReference>
<evidence type="ECO:0000313" key="9">
    <source>
        <dbReference type="EnsemblMetazoa" id="XP_020908459.1"/>
    </source>
</evidence>
<organism evidence="9 10">
    <name type="scientific">Exaiptasia diaphana</name>
    <name type="common">Tropical sea anemone</name>
    <name type="synonym">Aiptasia pulchella</name>
    <dbReference type="NCBI Taxonomy" id="2652724"/>
    <lineage>
        <taxon>Eukaryota</taxon>
        <taxon>Metazoa</taxon>
        <taxon>Cnidaria</taxon>
        <taxon>Anthozoa</taxon>
        <taxon>Hexacorallia</taxon>
        <taxon>Actiniaria</taxon>
        <taxon>Aiptasiidae</taxon>
        <taxon>Exaiptasia</taxon>
    </lineage>
</organism>
<feature type="compositionally biased region" description="Low complexity" evidence="7">
    <location>
        <begin position="129"/>
        <end position="138"/>
    </location>
</feature>
<comment type="subcellular location">
    <subcellularLocation>
        <location evidence="5 6">Nucleus</location>
    </subcellularLocation>
</comment>
<evidence type="ECO:0000256" key="7">
    <source>
        <dbReference type="SAM" id="MobiDB-lite"/>
    </source>
</evidence>
<dbReference type="PROSITE" id="PS00027">
    <property type="entry name" value="HOMEOBOX_1"/>
    <property type="match status" value="1"/>
</dbReference>
<feature type="DNA-binding region" description="Homeobox" evidence="5">
    <location>
        <begin position="68"/>
        <end position="127"/>
    </location>
</feature>
<dbReference type="PANTHER" id="PTHR46639">
    <property type="entry name" value="DIENCEPHALON/MESENCEPHALON HOMEOBOX PROTEIN 1"/>
    <property type="match status" value="1"/>
</dbReference>
<evidence type="ECO:0000256" key="6">
    <source>
        <dbReference type="RuleBase" id="RU000682"/>
    </source>
</evidence>
<evidence type="ECO:0000256" key="2">
    <source>
        <dbReference type="ARBA" id="ARBA00023125"/>
    </source>
</evidence>
<feature type="region of interest" description="Disordered" evidence="7">
    <location>
        <begin position="1"/>
        <end position="27"/>
    </location>
</feature>
<dbReference type="GeneID" id="110246453"/>
<dbReference type="AlphaFoldDB" id="A0A913XQ67"/>
<evidence type="ECO:0000256" key="4">
    <source>
        <dbReference type="ARBA" id="ARBA00023242"/>
    </source>
</evidence>
<name>A0A913XQ67_EXADI</name>
<keyword evidence="2 5" id="KW-0238">DNA-binding</keyword>
<dbReference type="GO" id="GO:0005634">
    <property type="term" value="C:nucleus"/>
    <property type="evidence" value="ECO:0007669"/>
    <property type="project" value="UniProtKB-SubCell"/>
</dbReference>
<dbReference type="PROSITE" id="PS50071">
    <property type="entry name" value="HOMEOBOX_2"/>
    <property type="match status" value="1"/>
</dbReference>